<dbReference type="AlphaFoldDB" id="A0A7H0YHD3"/>
<sequence>MNPITVNMQYKVDDLYLQVGQGLRLNGPDGSIVVVSILPDGKMLVATAGGAEGSIVQREWKGIKEQKAYIEQLNS</sequence>
<proteinExistence type="predicted"/>
<reference evidence="1 2" key="1">
    <citation type="submission" date="2020-09" db="EMBL/GenBank/DDBJ databases">
        <title>Characterization of Paenibacillus peoriae strain ZF390 with broad-spectrum antimicrobial activity as a potential biocontrol agent.</title>
        <authorList>
            <person name="Li L."/>
            <person name="Zhao Y."/>
            <person name="Li B."/>
            <person name="Xie X."/>
        </authorList>
    </citation>
    <scope>NUCLEOTIDE SEQUENCE [LARGE SCALE GENOMIC DNA]</scope>
    <source>
        <strain evidence="1 2">ZF390</strain>
        <plasmid evidence="1 2">pPlas1</plasmid>
    </source>
</reference>
<keyword evidence="1" id="KW-0614">Plasmid</keyword>
<dbReference type="Proteomes" id="UP000516384">
    <property type="component" value="Plasmid pPlas1"/>
</dbReference>
<accession>A0A7H0YHD3</accession>
<protein>
    <submittedName>
        <fullName evidence="1">Uncharacterized protein</fullName>
    </submittedName>
</protein>
<dbReference type="RefSeq" id="WP_190299798.1">
    <property type="nucleotide sequence ID" value="NZ_CP061173.1"/>
</dbReference>
<geneLocation type="plasmid" evidence="1 2">
    <name>pPlas1</name>
</geneLocation>
<dbReference type="EMBL" id="CP061173">
    <property type="protein sequence ID" value="QNR70491.1"/>
    <property type="molecule type" value="Genomic_DNA"/>
</dbReference>
<evidence type="ECO:0000313" key="1">
    <source>
        <dbReference type="EMBL" id="QNR70491.1"/>
    </source>
</evidence>
<organism evidence="1 2">
    <name type="scientific">Paenibacillus peoriae</name>
    <dbReference type="NCBI Taxonomy" id="59893"/>
    <lineage>
        <taxon>Bacteria</taxon>
        <taxon>Bacillati</taxon>
        <taxon>Bacillota</taxon>
        <taxon>Bacilli</taxon>
        <taxon>Bacillales</taxon>
        <taxon>Paenibacillaceae</taxon>
        <taxon>Paenibacillus</taxon>
    </lineage>
</organism>
<evidence type="ECO:0000313" key="2">
    <source>
        <dbReference type="Proteomes" id="UP000516384"/>
    </source>
</evidence>
<name>A0A7H0YHD3_9BACL</name>
<gene>
    <name evidence="1" type="ORF">IAQ67_28695</name>
</gene>